<feature type="transmembrane region" description="Helical" evidence="7">
    <location>
        <begin position="330"/>
        <end position="349"/>
    </location>
</feature>
<evidence type="ECO:0000313" key="10">
    <source>
        <dbReference type="Proteomes" id="UP000054537"/>
    </source>
</evidence>
<reference evidence="9 10" key="1">
    <citation type="submission" date="2014-10" db="EMBL/GenBank/DDBJ databases">
        <title>Draft genome sequence of Actinoplanes utahensis NRRL 12052.</title>
        <authorList>
            <person name="Velasco-Bucheli B."/>
            <person name="del Cerro C."/>
            <person name="Hormigo D."/>
            <person name="Garcia J.L."/>
            <person name="Acebal C."/>
            <person name="Arroyo M."/>
            <person name="de la Mata I."/>
        </authorList>
    </citation>
    <scope>NUCLEOTIDE SEQUENCE [LARGE SCALE GENOMIC DNA]</scope>
    <source>
        <strain evidence="9 10">NRRL 12052</strain>
    </source>
</reference>
<keyword evidence="3" id="KW-1003">Cell membrane</keyword>
<evidence type="ECO:0000256" key="4">
    <source>
        <dbReference type="ARBA" id="ARBA00022692"/>
    </source>
</evidence>
<comment type="similarity">
    <text evidence="2">Belongs to the EccD/Snm4 family.</text>
</comment>
<evidence type="ECO:0000256" key="5">
    <source>
        <dbReference type="ARBA" id="ARBA00022989"/>
    </source>
</evidence>
<dbReference type="Pfam" id="PF19053">
    <property type="entry name" value="EccD"/>
    <property type="match status" value="1"/>
</dbReference>
<dbReference type="AlphaFoldDB" id="A0A0A6UR54"/>
<evidence type="ECO:0000256" key="2">
    <source>
        <dbReference type="ARBA" id="ARBA00006162"/>
    </source>
</evidence>
<feature type="transmembrane region" description="Helical" evidence="7">
    <location>
        <begin position="123"/>
        <end position="142"/>
    </location>
</feature>
<evidence type="ECO:0000256" key="6">
    <source>
        <dbReference type="ARBA" id="ARBA00023136"/>
    </source>
</evidence>
<dbReference type="InterPro" id="IPR044049">
    <property type="entry name" value="EccD_transm"/>
</dbReference>
<proteinExistence type="inferred from homology"/>
<gene>
    <name evidence="9" type="ORF">MB27_04600</name>
</gene>
<keyword evidence="6 7" id="KW-0472">Membrane</keyword>
<dbReference type="NCBIfam" id="TIGR03920">
    <property type="entry name" value="T7SS_EccD"/>
    <property type="match status" value="1"/>
</dbReference>
<dbReference type="InterPro" id="IPR006707">
    <property type="entry name" value="T7SS_EccD"/>
</dbReference>
<comment type="caution">
    <text evidence="9">The sequence shown here is derived from an EMBL/GenBank/DDBJ whole genome shotgun (WGS) entry which is preliminary data.</text>
</comment>
<comment type="subcellular location">
    <subcellularLocation>
        <location evidence="1">Cell membrane</location>
        <topology evidence="1">Multi-pass membrane protein</topology>
    </subcellularLocation>
</comment>
<sequence>MDLVLPSDESIGVLLPEIVAMVGYPTTGEARGYQLSTVDSRVLDPATTLSAADIPDGAVLRVDPLVEAPPAAIVHDVSDEVADDLDRRHGRWGPAARTWTATAVSAAATAFAATLAAPPLAPVTVVAAGVLIALAGLAAGLLGRREVGVAVLLSGTAAAMTAVPDWTSHWPLRWAWWILTAGLLLIALGSITGNRRAGVSGGTTVLLMLAGWAGPLLAGLPADRVAAVMAIVSAGALGLLPRIAMVTSGLTRLDDRRHSDQPVRRSSVAAAIDAAHRGLAVSVLAVGASATVAGVVLARTATGWTSVLAALVAVALLLRTRAFPLAAEMLALIAGGLTVCAHLLLSWSGAAAGQWWLPVAGAVLVTAAALVTLAYRPAPHVRARLRRDADRLEGLAVVALIPVAVGVFEVYPRLLDSFR</sequence>
<feature type="transmembrane region" description="Helical" evidence="7">
    <location>
        <begin position="149"/>
        <end position="168"/>
    </location>
</feature>
<organism evidence="9 10">
    <name type="scientific">Actinoplanes utahensis</name>
    <dbReference type="NCBI Taxonomy" id="1869"/>
    <lineage>
        <taxon>Bacteria</taxon>
        <taxon>Bacillati</taxon>
        <taxon>Actinomycetota</taxon>
        <taxon>Actinomycetes</taxon>
        <taxon>Micromonosporales</taxon>
        <taxon>Micromonosporaceae</taxon>
        <taxon>Actinoplanes</taxon>
    </lineage>
</organism>
<evidence type="ECO:0000256" key="3">
    <source>
        <dbReference type="ARBA" id="ARBA00022475"/>
    </source>
</evidence>
<feature type="domain" description="EccD-like transmembrane" evidence="8">
    <location>
        <begin position="100"/>
        <end position="412"/>
    </location>
</feature>
<evidence type="ECO:0000256" key="1">
    <source>
        <dbReference type="ARBA" id="ARBA00004651"/>
    </source>
</evidence>
<dbReference type="STRING" id="1869.MB27_04600"/>
<feature type="transmembrane region" description="Helical" evidence="7">
    <location>
        <begin position="355"/>
        <end position="375"/>
    </location>
</feature>
<protein>
    <recommendedName>
        <fullName evidence="8">EccD-like transmembrane domain-containing protein</fullName>
    </recommendedName>
</protein>
<keyword evidence="4 7" id="KW-0812">Transmembrane</keyword>
<accession>A0A0A6UR54</accession>
<keyword evidence="5 7" id="KW-1133">Transmembrane helix</keyword>
<feature type="transmembrane region" description="Helical" evidence="7">
    <location>
        <begin position="301"/>
        <end position="318"/>
    </location>
</feature>
<dbReference type="EMBL" id="JRTT01000004">
    <property type="protein sequence ID" value="KHD78610.1"/>
    <property type="molecule type" value="Genomic_DNA"/>
</dbReference>
<dbReference type="Proteomes" id="UP000054537">
    <property type="component" value="Unassembled WGS sequence"/>
</dbReference>
<feature type="transmembrane region" description="Helical" evidence="7">
    <location>
        <begin position="205"/>
        <end position="222"/>
    </location>
</feature>
<keyword evidence="10" id="KW-1185">Reference proteome</keyword>
<evidence type="ECO:0000259" key="8">
    <source>
        <dbReference type="Pfam" id="PF19053"/>
    </source>
</evidence>
<dbReference type="InterPro" id="IPR024962">
    <property type="entry name" value="YukD-like"/>
</dbReference>
<name>A0A0A6UR54_ACTUT</name>
<dbReference type="eggNOG" id="ENOG5032E2E">
    <property type="taxonomic scope" value="Bacteria"/>
</dbReference>
<feature type="transmembrane region" description="Helical" evidence="7">
    <location>
        <begin position="174"/>
        <end position="193"/>
    </location>
</feature>
<feature type="transmembrane region" description="Helical" evidence="7">
    <location>
        <begin position="395"/>
        <end position="414"/>
    </location>
</feature>
<feature type="transmembrane region" description="Helical" evidence="7">
    <location>
        <begin position="228"/>
        <end position="253"/>
    </location>
</feature>
<feature type="transmembrane region" description="Helical" evidence="7">
    <location>
        <begin position="274"/>
        <end position="295"/>
    </location>
</feature>
<dbReference type="Gene3D" id="3.10.20.90">
    <property type="entry name" value="Phosphatidylinositol 3-kinase Catalytic Subunit, Chain A, domain 1"/>
    <property type="match status" value="1"/>
</dbReference>
<evidence type="ECO:0000256" key="7">
    <source>
        <dbReference type="SAM" id="Phobius"/>
    </source>
</evidence>
<evidence type="ECO:0000313" key="9">
    <source>
        <dbReference type="EMBL" id="KHD78610.1"/>
    </source>
</evidence>
<dbReference type="Pfam" id="PF08817">
    <property type="entry name" value="YukD"/>
    <property type="match status" value="1"/>
</dbReference>
<dbReference type="GO" id="GO:0005886">
    <property type="term" value="C:plasma membrane"/>
    <property type="evidence" value="ECO:0007669"/>
    <property type="project" value="UniProtKB-SubCell"/>
</dbReference>